<dbReference type="Proteomes" id="UP000265520">
    <property type="component" value="Unassembled WGS sequence"/>
</dbReference>
<name>A0A392WDU7_9FABA</name>
<feature type="non-terminal residue" evidence="1">
    <location>
        <position position="56"/>
    </location>
</feature>
<reference evidence="1 2" key="1">
    <citation type="journal article" date="2018" name="Front. Plant Sci.">
        <title>Red Clover (Trifolium pratense) and Zigzag Clover (T. medium) - A Picture of Genomic Similarities and Differences.</title>
        <authorList>
            <person name="Dluhosova J."/>
            <person name="Istvanek J."/>
            <person name="Nedelnik J."/>
            <person name="Repkova J."/>
        </authorList>
    </citation>
    <scope>NUCLEOTIDE SEQUENCE [LARGE SCALE GENOMIC DNA]</scope>
    <source>
        <strain evidence="2">cv. 10/8</strain>
        <tissue evidence="1">Leaf</tissue>
    </source>
</reference>
<protein>
    <submittedName>
        <fullName evidence="1">Uncharacterized protein</fullName>
    </submittedName>
</protein>
<dbReference type="AlphaFoldDB" id="A0A392WDU7"/>
<evidence type="ECO:0000313" key="1">
    <source>
        <dbReference type="EMBL" id="MCI98216.1"/>
    </source>
</evidence>
<dbReference type="EMBL" id="LXQA011467202">
    <property type="protein sequence ID" value="MCI98216.1"/>
    <property type="molecule type" value="Genomic_DNA"/>
</dbReference>
<sequence>MQQVTTDDVAGATVTNKDLDQEVEETYDNSSSVPETQLAFVKQANGVEVEHPFTPI</sequence>
<comment type="caution">
    <text evidence="1">The sequence shown here is derived from an EMBL/GenBank/DDBJ whole genome shotgun (WGS) entry which is preliminary data.</text>
</comment>
<evidence type="ECO:0000313" key="2">
    <source>
        <dbReference type="Proteomes" id="UP000265520"/>
    </source>
</evidence>
<keyword evidence="2" id="KW-1185">Reference proteome</keyword>
<organism evidence="1 2">
    <name type="scientific">Trifolium medium</name>
    <dbReference type="NCBI Taxonomy" id="97028"/>
    <lineage>
        <taxon>Eukaryota</taxon>
        <taxon>Viridiplantae</taxon>
        <taxon>Streptophyta</taxon>
        <taxon>Embryophyta</taxon>
        <taxon>Tracheophyta</taxon>
        <taxon>Spermatophyta</taxon>
        <taxon>Magnoliopsida</taxon>
        <taxon>eudicotyledons</taxon>
        <taxon>Gunneridae</taxon>
        <taxon>Pentapetalae</taxon>
        <taxon>rosids</taxon>
        <taxon>fabids</taxon>
        <taxon>Fabales</taxon>
        <taxon>Fabaceae</taxon>
        <taxon>Papilionoideae</taxon>
        <taxon>50 kb inversion clade</taxon>
        <taxon>NPAAA clade</taxon>
        <taxon>Hologalegina</taxon>
        <taxon>IRL clade</taxon>
        <taxon>Trifolieae</taxon>
        <taxon>Trifolium</taxon>
    </lineage>
</organism>
<accession>A0A392WDU7</accession>
<proteinExistence type="predicted"/>